<accession>A0A1Q8TCZ2</accession>
<reference evidence="11 12" key="1">
    <citation type="submission" date="2016-12" db="EMBL/GenBank/DDBJ databases">
        <title>Draft genome sequences of strains Salinicola socius SMB35, Salinicola sp. MH3R3-1 and Chromohalobacter sp. SMB17 from the Verkhnekamsk potash mining region of Russia.</title>
        <authorList>
            <person name="Mavrodi D.V."/>
            <person name="Olsson B.E."/>
            <person name="Korsakova E.S."/>
            <person name="Pyankova A."/>
            <person name="Mavrodi O.V."/>
            <person name="Plotnikova E.G."/>
        </authorList>
    </citation>
    <scope>NUCLEOTIDE SEQUENCE [LARGE SCALE GENOMIC DNA]</scope>
    <source>
        <strain evidence="11 12">SMB17</strain>
    </source>
</reference>
<keyword evidence="2" id="KW-0813">Transport</keyword>
<comment type="similarity">
    <text evidence="7">Belongs to the drug/metabolite transporter (DMT) superfamily. Small multidrug resistance (SMR) (TC 2.A.7.1) family. Gdx/SugE subfamily.</text>
</comment>
<gene>
    <name evidence="11" type="ORF">BTW10_08885</name>
</gene>
<dbReference type="EMBL" id="MSDQ01000021">
    <property type="protein sequence ID" value="OLO11559.1"/>
    <property type="molecule type" value="Genomic_DNA"/>
</dbReference>
<dbReference type="InterPro" id="IPR037185">
    <property type="entry name" value="EmrE-like"/>
</dbReference>
<feature type="transmembrane region" description="Helical" evidence="10">
    <location>
        <begin position="87"/>
        <end position="105"/>
    </location>
</feature>
<protein>
    <recommendedName>
        <fullName evidence="8">Guanidinium exporter</fullName>
    </recommendedName>
</protein>
<dbReference type="AlphaFoldDB" id="A0A1Q8TCZ2"/>
<dbReference type="RefSeq" id="WP_075369111.1">
    <property type="nucleotide sequence ID" value="NZ_JAKGAJ010000022.1"/>
</dbReference>
<evidence type="ECO:0000256" key="4">
    <source>
        <dbReference type="ARBA" id="ARBA00022692"/>
    </source>
</evidence>
<comment type="caution">
    <text evidence="11">The sequence shown here is derived from an EMBL/GenBank/DDBJ whole genome shotgun (WGS) entry which is preliminary data.</text>
</comment>
<comment type="subcellular location">
    <subcellularLocation>
        <location evidence="1 9">Cell membrane</location>
        <topology evidence="1 9">Multi-pass membrane protein</topology>
    </subcellularLocation>
</comment>
<keyword evidence="6 10" id="KW-0472">Membrane</keyword>
<evidence type="ECO:0000256" key="7">
    <source>
        <dbReference type="ARBA" id="ARBA00038151"/>
    </source>
</evidence>
<feature type="transmembrane region" description="Helical" evidence="10">
    <location>
        <begin position="6"/>
        <end position="23"/>
    </location>
</feature>
<name>A0A1Q8TCZ2_9GAMM</name>
<dbReference type="SUPFAM" id="SSF103481">
    <property type="entry name" value="Multidrug resistance efflux transporter EmrE"/>
    <property type="match status" value="1"/>
</dbReference>
<evidence type="ECO:0000256" key="10">
    <source>
        <dbReference type="SAM" id="Phobius"/>
    </source>
</evidence>
<keyword evidence="3" id="KW-1003">Cell membrane</keyword>
<evidence type="ECO:0000313" key="12">
    <source>
        <dbReference type="Proteomes" id="UP000186806"/>
    </source>
</evidence>
<organism evidence="11 12">
    <name type="scientific">Chromohalobacter japonicus</name>
    <dbReference type="NCBI Taxonomy" id="223900"/>
    <lineage>
        <taxon>Bacteria</taxon>
        <taxon>Pseudomonadati</taxon>
        <taxon>Pseudomonadota</taxon>
        <taxon>Gammaproteobacteria</taxon>
        <taxon>Oceanospirillales</taxon>
        <taxon>Halomonadaceae</taxon>
        <taxon>Chromohalobacter</taxon>
    </lineage>
</organism>
<dbReference type="GO" id="GO:0005886">
    <property type="term" value="C:plasma membrane"/>
    <property type="evidence" value="ECO:0007669"/>
    <property type="project" value="UniProtKB-SubCell"/>
</dbReference>
<keyword evidence="4 9" id="KW-0812">Transmembrane</keyword>
<dbReference type="Proteomes" id="UP000186806">
    <property type="component" value="Unassembled WGS sequence"/>
</dbReference>
<keyword evidence="5 10" id="KW-1133">Transmembrane helix</keyword>
<evidence type="ECO:0000256" key="9">
    <source>
        <dbReference type="RuleBase" id="RU003942"/>
    </source>
</evidence>
<evidence type="ECO:0000256" key="5">
    <source>
        <dbReference type="ARBA" id="ARBA00022989"/>
    </source>
</evidence>
<dbReference type="InterPro" id="IPR000390">
    <property type="entry name" value="Small_drug/metabolite_transptr"/>
</dbReference>
<dbReference type="GO" id="GO:0022857">
    <property type="term" value="F:transmembrane transporter activity"/>
    <property type="evidence" value="ECO:0007669"/>
    <property type="project" value="InterPro"/>
</dbReference>
<dbReference type="InterPro" id="IPR045324">
    <property type="entry name" value="Small_multidrug_res"/>
</dbReference>
<dbReference type="PANTHER" id="PTHR30561:SF0">
    <property type="entry name" value="GUANIDINIUM EXPORTER"/>
    <property type="match status" value="1"/>
</dbReference>
<proteinExistence type="inferred from homology"/>
<evidence type="ECO:0000256" key="2">
    <source>
        <dbReference type="ARBA" id="ARBA00022448"/>
    </source>
</evidence>
<evidence type="ECO:0000256" key="8">
    <source>
        <dbReference type="ARBA" id="ARBA00039168"/>
    </source>
</evidence>
<feature type="transmembrane region" description="Helical" evidence="10">
    <location>
        <begin position="58"/>
        <end position="80"/>
    </location>
</feature>
<keyword evidence="12" id="KW-1185">Reference proteome</keyword>
<evidence type="ECO:0000256" key="6">
    <source>
        <dbReference type="ARBA" id="ARBA00023136"/>
    </source>
</evidence>
<dbReference type="PANTHER" id="PTHR30561">
    <property type="entry name" value="SMR FAMILY PROTON-DEPENDENT DRUG EFFLUX TRANSPORTER SUGE"/>
    <property type="match status" value="1"/>
</dbReference>
<dbReference type="Pfam" id="PF00893">
    <property type="entry name" value="Multi_Drug_Res"/>
    <property type="match status" value="1"/>
</dbReference>
<feature type="transmembrane region" description="Helical" evidence="10">
    <location>
        <begin position="30"/>
        <end position="52"/>
    </location>
</feature>
<dbReference type="Gene3D" id="1.10.3730.20">
    <property type="match status" value="1"/>
</dbReference>
<evidence type="ECO:0000256" key="3">
    <source>
        <dbReference type="ARBA" id="ARBA00022475"/>
    </source>
</evidence>
<evidence type="ECO:0000313" key="11">
    <source>
        <dbReference type="EMBL" id="OLO11559.1"/>
    </source>
</evidence>
<sequence length="106" mass="11029">MTWHWLALLGAGIFEVVGVVGFARVSRGRALAGGLLMTLGFGTALGFLALALRGIDLGIAYAVFTGIGTVCGTLLGMLYWGESRHPLRIAFTALIVLGVVGLKLLA</sequence>
<evidence type="ECO:0000256" key="1">
    <source>
        <dbReference type="ARBA" id="ARBA00004651"/>
    </source>
</evidence>